<dbReference type="AlphaFoldDB" id="A0AAU7VSX2"/>
<proteinExistence type="predicted"/>
<keyword evidence="1" id="KW-0812">Transmembrane</keyword>
<name>A0AAU7VSX2_9MICO</name>
<evidence type="ECO:0000313" key="2">
    <source>
        <dbReference type="EMBL" id="XBX76908.1"/>
    </source>
</evidence>
<sequence>MTESADEPTPSLIRQRMTLQRANSWATYQIVISTVLAAGWVVFLIIDGPDFVRAALVIVLLIGATMGVVQRRRAQRDLRAFEDRYGADAGVQKRIG</sequence>
<feature type="transmembrane region" description="Helical" evidence="1">
    <location>
        <begin position="25"/>
        <end position="45"/>
    </location>
</feature>
<keyword evidence="1" id="KW-1133">Transmembrane helix</keyword>
<dbReference type="EMBL" id="CP158357">
    <property type="protein sequence ID" value="XBX76908.1"/>
    <property type="molecule type" value="Genomic_DNA"/>
</dbReference>
<protein>
    <submittedName>
        <fullName evidence="2">Uncharacterized protein</fullName>
    </submittedName>
</protein>
<accession>A0AAU7VSX2</accession>
<reference evidence="2" key="1">
    <citation type="submission" date="2024-06" db="EMBL/GenBank/DDBJ databases">
        <title>Draft genome sequence of Microbacterium sp. strain A8/3-1, isolated from Oxytropis tragacanthoides Fisch. ex DC. Root nodules in the Altai region of Russia.</title>
        <authorList>
            <person name="Sazanova A."/>
            <person name="Guro P."/>
            <person name="Kuznetsova I."/>
            <person name="Belimov A."/>
            <person name="Safronova V."/>
        </authorList>
    </citation>
    <scope>NUCLEOTIDE SEQUENCE</scope>
    <source>
        <strain evidence="2">A8/3-1</strain>
    </source>
</reference>
<organism evidence="2">
    <name type="scientific">Microbacterium sp. A8/3-1</name>
    <dbReference type="NCBI Taxonomy" id="3160749"/>
    <lineage>
        <taxon>Bacteria</taxon>
        <taxon>Bacillati</taxon>
        <taxon>Actinomycetota</taxon>
        <taxon>Actinomycetes</taxon>
        <taxon>Micrococcales</taxon>
        <taxon>Microbacteriaceae</taxon>
        <taxon>Microbacterium</taxon>
    </lineage>
</organism>
<feature type="transmembrane region" description="Helical" evidence="1">
    <location>
        <begin position="51"/>
        <end position="69"/>
    </location>
</feature>
<gene>
    <name evidence="2" type="ORF">ABS642_13405</name>
</gene>
<dbReference type="RefSeq" id="WP_350350481.1">
    <property type="nucleotide sequence ID" value="NZ_CP158357.1"/>
</dbReference>
<evidence type="ECO:0000256" key="1">
    <source>
        <dbReference type="SAM" id="Phobius"/>
    </source>
</evidence>
<keyword evidence="1" id="KW-0472">Membrane</keyword>